<feature type="non-terminal residue" evidence="5">
    <location>
        <position position="1"/>
    </location>
</feature>
<dbReference type="PANTHER" id="PTHR23023">
    <property type="entry name" value="DIMETHYLANILINE MONOOXYGENASE"/>
    <property type="match status" value="1"/>
</dbReference>
<organism evidence="5 6">
    <name type="scientific">Mucuna pruriens</name>
    <name type="common">Velvet bean</name>
    <name type="synonym">Dolichos pruriens</name>
    <dbReference type="NCBI Taxonomy" id="157652"/>
    <lineage>
        <taxon>Eukaryota</taxon>
        <taxon>Viridiplantae</taxon>
        <taxon>Streptophyta</taxon>
        <taxon>Embryophyta</taxon>
        <taxon>Tracheophyta</taxon>
        <taxon>Spermatophyta</taxon>
        <taxon>Magnoliopsida</taxon>
        <taxon>eudicotyledons</taxon>
        <taxon>Gunneridae</taxon>
        <taxon>Pentapetalae</taxon>
        <taxon>rosids</taxon>
        <taxon>fabids</taxon>
        <taxon>Fabales</taxon>
        <taxon>Fabaceae</taxon>
        <taxon>Papilionoideae</taxon>
        <taxon>50 kb inversion clade</taxon>
        <taxon>NPAAA clade</taxon>
        <taxon>indigoferoid/millettioid clade</taxon>
        <taxon>Phaseoleae</taxon>
        <taxon>Mucuna</taxon>
    </lineage>
</organism>
<evidence type="ECO:0000313" key="6">
    <source>
        <dbReference type="Proteomes" id="UP000257109"/>
    </source>
</evidence>
<keyword evidence="2" id="KW-0285">Flavoprotein</keyword>
<dbReference type="AlphaFoldDB" id="A0A371EC84"/>
<dbReference type="EMBL" id="QJKJ01014790">
    <property type="protein sequence ID" value="RDX63631.1"/>
    <property type="molecule type" value="Genomic_DNA"/>
</dbReference>
<dbReference type="STRING" id="157652.A0A371EC84"/>
<dbReference type="InterPro" id="IPR036188">
    <property type="entry name" value="FAD/NAD-bd_sf"/>
</dbReference>
<protein>
    <submittedName>
        <fullName evidence="5">Flavin-containing monooxygenase FMO GS-OX5</fullName>
    </submittedName>
</protein>
<dbReference type="InterPro" id="IPR050346">
    <property type="entry name" value="FMO-like"/>
</dbReference>
<dbReference type="Proteomes" id="UP000257109">
    <property type="component" value="Unassembled WGS sequence"/>
</dbReference>
<reference evidence="5" key="1">
    <citation type="submission" date="2018-05" db="EMBL/GenBank/DDBJ databases">
        <title>Draft genome of Mucuna pruriens seed.</title>
        <authorList>
            <person name="Nnadi N.E."/>
            <person name="Vos R."/>
            <person name="Hasami M.H."/>
            <person name="Devisetty U.K."/>
            <person name="Aguiy J.C."/>
        </authorList>
    </citation>
    <scope>NUCLEOTIDE SEQUENCE [LARGE SCALE GENOMIC DNA]</scope>
    <source>
        <strain evidence="5">JCA_2017</strain>
    </source>
</reference>
<keyword evidence="3" id="KW-0274">FAD</keyword>
<sequence length="192" mass="21908">IKCVNDDGSITFQDGSSIFADTIIHCTGYKYYFPFLETNGMVTVEDQCVGPLYKHIFPPALAPSLSFIGIPTKEPIFLIAELQSMYIARVLSGKIILPTKEEMMDSVQNMYQEMEKNGLPKSCALSLRPLQVDYKHWLAAQNGLPPLEEWRENILAECFKKLIELPDKYRDLWDDAYWDAITQTTSISQNQT</sequence>
<dbReference type="InterPro" id="IPR020946">
    <property type="entry name" value="Flavin_mOase-like"/>
</dbReference>
<evidence type="ECO:0000256" key="3">
    <source>
        <dbReference type="ARBA" id="ARBA00022827"/>
    </source>
</evidence>
<comment type="similarity">
    <text evidence="1">Belongs to the FMO family.</text>
</comment>
<comment type="caution">
    <text evidence="5">The sequence shown here is derived from an EMBL/GenBank/DDBJ whole genome shotgun (WGS) entry which is preliminary data.</text>
</comment>
<dbReference type="GO" id="GO:0050660">
    <property type="term" value="F:flavin adenine dinucleotide binding"/>
    <property type="evidence" value="ECO:0007669"/>
    <property type="project" value="InterPro"/>
</dbReference>
<dbReference type="GO" id="GO:0004499">
    <property type="term" value="F:N,N-dimethylaniline monooxygenase activity"/>
    <property type="evidence" value="ECO:0007669"/>
    <property type="project" value="InterPro"/>
</dbReference>
<dbReference type="SUPFAM" id="SSF51905">
    <property type="entry name" value="FAD/NAD(P)-binding domain"/>
    <property type="match status" value="1"/>
</dbReference>
<dbReference type="GO" id="GO:0050661">
    <property type="term" value="F:NADP binding"/>
    <property type="evidence" value="ECO:0007669"/>
    <property type="project" value="InterPro"/>
</dbReference>
<keyword evidence="6" id="KW-1185">Reference proteome</keyword>
<evidence type="ECO:0000256" key="2">
    <source>
        <dbReference type="ARBA" id="ARBA00022630"/>
    </source>
</evidence>
<keyword evidence="4" id="KW-0560">Oxidoreductase</keyword>
<dbReference type="Pfam" id="PF00743">
    <property type="entry name" value="FMO-like"/>
    <property type="match status" value="1"/>
</dbReference>
<evidence type="ECO:0000256" key="4">
    <source>
        <dbReference type="ARBA" id="ARBA00023002"/>
    </source>
</evidence>
<gene>
    <name evidence="5" type="primary">FMOGS-OX5</name>
    <name evidence="5" type="ORF">CR513_57914</name>
</gene>
<accession>A0A371EC84</accession>
<dbReference type="OrthoDB" id="66881at2759"/>
<keyword evidence="5" id="KW-0503">Monooxygenase</keyword>
<dbReference type="Gene3D" id="3.50.50.60">
    <property type="entry name" value="FAD/NAD(P)-binding domain"/>
    <property type="match status" value="1"/>
</dbReference>
<evidence type="ECO:0000256" key="1">
    <source>
        <dbReference type="ARBA" id="ARBA00009183"/>
    </source>
</evidence>
<proteinExistence type="inferred from homology"/>
<name>A0A371EC84_MUCPR</name>
<evidence type="ECO:0000313" key="5">
    <source>
        <dbReference type="EMBL" id="RDX63631.1"/>
    </source>
</evidence>